<gene>
    <name evidence="1" type="ORF">EXJ73_07845</name>
</gene>
<comment type="caution">
    <text evidence="1">The sequence shown here is derived from an EMBL/GenBank/DDBJ whole genome shotgun (WGS) entry which is preliminary data.</text>
</comment>
<dbReference type="RefSeq" id="WP_268148740.1">
    <property type="nucleotide sequence ID" value="NZ_JAPPUW010000005.1"/>
</dbReference>
<protein>
    <submittedName>
        <fullName evidence="1">Uncharacterized protein</fullName>
    </submittedName>
</protein>
<reference evidence="1" key="1">
    <citation type="submission" date="2019-02" db="EMBL/GenBank/DDBJ databases">
        <title>Draft genome of the type strain Pelomonas aquatica CCUG 52575T.</title>
        <authorList>
            <person name="Gomila M."/>
            <person name="Lalucat J."/>
        </authorList>
    </citation>
    <scope>NUCLEOTIDE SEQUENCE</scope>
    <source>
        <strain evidence="1">CCUG 52575</strain>
    </source>
</reference>
<evidence type="ECO:0000313" key="2">
    <source>
        <dbReference type="Proteomes" id="UP001152766"/>
    </source>
</evidence>
<dbReference type="Proteomes" id="UP001152766">
    <property type="component" value="Unassembled WGS sequence"/>
</dbReference>
<organism evidence="1 2">
    <name type="scientific">Pelomonas aquatica</name>
    <dbReference type="NCBI Taxonomy" id="431058"/>
    <lineage>
        <taxon>Bacteria</taxon>
        <taxon>Pseudomonadati</taxon>
        <taxon>Pseudomonadota</taxon>
        <taxon>Betaproteobacteria</taxon>
        <taxon>Burkholderiales</taxon>
        <taxon>Sphaerotilaceae</taxon>
        <taxon>Roseateles</taxon>
    </lineage>
</organism>
<evidence type="ECO:0000313" key="1">
    <source>
        <dbReference type="EMBL" id="MDG0862381.1"/>
    </source>
</evidence>
<accession>A0A9X4LEF0</accession>
<keyword evidence="2" id="KW-1185">Reference proteome</keyword>
<sequence>MKTLASQRGFSLINIMVTVLVFALGLLALSAVYSRLVGAQTQSQNLMRMAPWGNSFWGVVQANPAVLTTMANTYTSANVSAAPAPLQNWLTQILVTAPLALPNGSVTIQTGPDAASGSSCSTTTGCSVTLTISWAQNADPNTSGAAITRSQVFYYQFGL</sequence>
<proteinExistence type="predicted"/>
<dbReference type="EMBL" id="SGUG01000009">
    <property type="protein sequence ID" value="MDG0862381.1"/>
    <property type="molecule type" value="Genomic_DNA"/>
</dbReference>
<name>A0A9X4LEF0_9BURK</name>
<dbReference type="AlphaFoldDB" id="A0A9X4LEF0"/>